<sequence>VAAKRLGFPPENCLIFEDATTETQTANSAGMAVIAIPDSNMGHDLYLEADAILSSMEDFCPET</sequence>
<dbReference type="GO" id="GO:0016791">
    <property type="term" value="F:phosphatase activity"/>
    <property type="evidence" value="ECO:0007669"/>
    <property type="project" value="TreeGrafter"/>
</dbReference>
<proteinExistence type="predicted"/>
<dbReference type="Gene3D" id="3.40.50.1000">
    <property type="entry name" value="HAD superfamily/HAD-like"/>
    <property type="match status" value="1"/>
</dbReference>
<reference evidence="1" key="1">
    <citation type="submission" date="2018-05" db="EMBL/GenBank/DDBJ databases">
        <authorList>
            <person name="Lanie J.A."/>
            <person name="Ng W.-L."/>
            <person name="Kazmierczak K.M."/>
            <person name="Andrzejewski T.M."/>
            <person name="Davidsen T.M."/>
            <person name="Wayne K.J."/>
            <person name="Tettelin H."/>
            <person name="Glass J.I."/>
            <person name="Rusch D."/>
            <person name="Podicherti R."/>
            <person name="Tsui H.-C.T."/>
            <person name="Winkler M.E."/>
        </authorList>
    </citation>
    <scope>NUCLEOTIDE SEQUENCE</scope>
</reference>
<name>A0A382P3S3_9ZZZZ</name>
<dbReference type="SUPFAM" id="SSF56784">
    <property type="entry name" value="HAD-like"/>
    <property type="match status" value="1"/>
</dbReference>
<dbReference type="InterPro" id="IPR023214">
    <property type="entry name" value="HAD_sf"/>
</dbReference>
<accession>A0A382P3S3</accession>
<evidence type="ECO:0000313" key="1">
    <source>
        <dbReference type="EMBL" id="SVC67437.1"/>
    </source>
</evidence>
<protein>
    <submittedName>
        <fullName evidence="1">Uncharacterized protein</fullName>
    </submittedName>
</protein>
<gene>
    <name evidence="1" type="ORF">METZ01_LOCUS320291</name>
</gene>
<organism evidence="1">
    <name type="scientific">marine metagenome</name>
    <dbReference type="NCBI Taxonomy" id="408172"/>
    <lineage>
        <taxon>unclassified sequences</taxon>
        <taxon>metagenomes</taxon>
        <taxon>ecological metagenomes</taxon>
    </lineage>
</organism>
<dbReference type="AlphaFoldDB" id="A0A382P3S3"/>
<dbReference type="PANTHER" id="PTHR18901:SF38">
    <property type="entry name" value="PSEUDOURIDINE-5'-PHOSPHATASE"/>
    <property type="match status" value="1"/>
</dbReference>
<dbReference type="InterPro" id="IPR036412">
    <property type="entry name" value="HAD-like_sf"/>
</dbReference>
<dbReference type="PANTHER" id="PTHR18901">
    <property type="entry name" value="2-DEOXYGLUCOSE-6-PHOSPHATE PHOSPHATASE 2"/>
    <property type="match status" value="1"/>
</dbReference>
<feature type="non-terminal residue" evidence="1">
    <location>
        <position position="1"/>
    </location>
</feature>
<dbReference type="EMBL" id="UINC01104357">
    <property type="protein sequence ID" value="SVC67437.1"/>
    <property type="molecule type" value="Genomic_DNA"/>
</dbReference>